<feature type="non-terminal residue" evidence="2">
    <location>
        <position position="49"/>
    </location>
</feature>
<dbReference type="AlphaFoldDB" id="A0A392SVS8"/>
<dbReference type="InterPro" id="IPR029068">
    <property type="entry name" value="Glyas_Bleomycin-R_OHBP_Dase"/>
</dbReference>
<dbReference type="Proteomes" id="UP000265520">
    <property type="component" value="Unassembled WGS sequence"/>
</dbReference>
<dbReference type="SUPFAM" id="SSF54593">
    <property type="entry name" value="Glyoxalase/Bleomycin resistance protein/Dihydroxybiphenyl dioxygenase"/>
    <property type="match status" value="1"/>
</dbReference>
<proteinExistence type="predicted"/>
<evidence type="ECO:0000313" key="3">
    <source>
        <dbReference type="Proteomes" id="UP000265520"/>
    </source>
</evidence>
<dbReference type="Gene3D" id="3.10.180.10">
    <property type="entry name" value="2,3-Dihydroxybiphenyl 1,2-Dioxygenase, domain 1"/>
    <property type="match status" value="1"/>
</dbReference>
<dbReference type="GO" id="GO:0016829">
    <property type="term" value="F:lyase activity"/>
    <property type="evidence" value="ECO:0007669"/>
    <property type="project" value="UniProtKB-KW"/>
</dbReference>
<dbReference type="InterPro" id="IPR004360">
    <property type="entry name" value="Glyas_Fos-R_dOase_dom"/>
</dbReference>
<keyword evidence="2" id="KW-0456">Lyase</keyword>
<protein>
    <submittedName>
        <fullName evidence="2">Lactoylglutathione lyase/glyoxalase I family protein</fullName>
    </submittedName>
</protein>
<dbReference type="PANTHER" id="PTHR47802">
    <property type="entry name" value="GLYOXALASE FAMILY PROTEIN, EXPRESSED"/>
    <property type="match status" value="1"/>
</dbReference>
<evidence type="ECO:0000313" key="2">
    <source>
        <dbReference type="EMBL" id="MCI52933.1"/>
    </source>
</evidence>
<dbReference type="EMBL" id="LXQA010455207">
    <property type="protein sequence ID" value="MCI52933.1"/>
    <property type="molecule type" value="Genomic_DNA"/>
</dbReference>
<dbReference type="PANTHER" id="PTHR47802:SF1">
    <property type="entry name" value="GLYOXALASE FAMILY PROTEIN, EXPRESSED"/>
    <property type="match status" value="1"/>
</dbReference>
<dbReference type="Pfam" id="PF00903">
    <property type="entry name" value="Glyoxalase"/>
    <property type="match status" value="1"/>
</dbReference>
<sequence>MAGAVGEGVSLNHIAIESSDIKRLTKFYKEMFGFEEVETPNFGDNHFKI</sequence>
<keyword evidence="3" id="KW-1185">Reference proteome</keyword>
<reference evidence="2 3" key="1">
    <citation type="journal article" date="2018" name="Front. Plant Sci.">
        <title>Red Clover (Trifolium pratense) and Zigzag Clover (T. medium) - A Picture of Genomic Similarities and Differences.</title>
        <authorList>
            <person name="Dluhosova J."/>
            <person name="Istvanek J."/>
            <person name="Nedelnik J."/>
            <person name="Repkova J."/>
        </authorList>
    </citation>
    <scope>NUCLEOTIDE SEQUENCE [LARGE SCALE GENOMIC DNA]</scope>
    <source>
        <strain evidence="3">cv. 10/8</strain>
        <tissue evidence="2">Leaf</tissue>
    </source>
</reference>
<organism evidence="2 3">
    <name type="scientific">Trifolium medium</name>
    <dbReference type="NCBI Taxonomy" id="97028"/>
    <lineage>
        <taxon>Eukaryota</taxon>
        <taxon>Viridiplantae</taxon>
        <taxon>Streptophyta</taxon>
        <taxon>Embryophyta</taxon>
        <taxon>Tracheophyta</taxon>
        <taxon>Spermatophyta</taxon>
        <taxon>Magnoliopsida</taxon>
        <taxon>eudicotyledons</taxon>
        <taxon>Gunneridae</taxon>
        <taxon>Pentapetalae</taxon>
        <taxon>rosids</taxon>
        <taxon>fabids</taxon>
        <taxon>Fabales</taxon>
        <taxon>Fabaceae</taxon>
        <taxon>Papilionoideae</taxon>
        <taxon>50 kb inversion clade</taxon>
        <taxon>NPAAA clade</taxon>
        <taxon>Hologalegina</taxon>
        <taxon>IRL clade</taxon>
        <taxon>Trifolieae</taxon>
        <taxon>Trifolium</taxon>
    </lineage>
</organism>
<dbReference type="PROSITE" id="PS51819">
    <property type="entry name" value="VOC"/>
    <property type="match status" value="1"/>
</dbReference>
<evidence type="ECO:0000259" key="1">
    <source>
        <dbReference type="PROSITE" id="PS51819"/>
    </source>
</evidence>
<name>A0A392SVS8_9FABA</name>
<accession>A0A392SVS8</accession>
<dbReference type="InterPro" id="IPR037523">
    <property type="entry name" value="VOC_core"/>
</dbReference>
<feature type="domain" description="VOC" evidence="1">
    <location>
        <begin position="10"/>
        <end position="49"/>
    </location>
</feature>
<comment type="caution">
    <text evidence="2">The sequence shown here is derived from an EMBL/GenBank/DDBJ whole genome shotgun (WGS) entry which is preliminary data.</text>
</comment>